<accession>A0ABV2PKF3</accession>
<dbReference type="PANTHER" id="PTHR11895">
    <property type="entry name" value="TRANSAMIDASE"/>
    <property type="match status" value="1"/>
</dbReference>
<dbReference type="Proteomes" id="UP001549363">
    <property type="component" value="Unassembled WGS sequence"/>
</dbReference>
<dbReference type="GO" id="GO:0050567">
    <property type="term" value="F:glutaminyl-tRNA synthase (glutamine-hydrolyzing) activity"/>
    <property type="evidence" value="ECO:0007669"/>
    <property type="project" value="UniProtKB-EC"/>
</dbReference>
<evidence type="ECO:0000259" key="2">
    <source>
        <dbReference type="Pfam" id="PF01425"/>
    </source>
</evidence>
<protein>
    <submittedName>
        <fullName evidence="3">Aspartyl-tRNA(Asn)/glutamyl-tRNA(Gln) amidotransferase subunit A</fullName>
        <ecNumber evidence="3">6.3.5.6</ecNumber>
        <ecNumber evidence="3">6.3.5.7</ecNumber>
    </submittedName>
</protein>
<evidence type="ECO:0000313" key="3">
    <source>
        <dbReference type="EMBL" id="MET4561124.1"/>
    </source>
</evidence>
<reference evidence="3 4" key="1">
    <citation type="submission" date="2024-06" db="EMBL/GenBank/DDBJ databases">
        <title>Sorghum-associated microbial communities from plants grown in Nebraska, USA.</title>
        <authorList>
            <person name="Schachtman D."/>
        </authorList>
    </citation>
    <scope>NUCLEOTIDE SEQUENCE [LARGE SCALE GENOMIC DNA]</scope>
    <source>
        <strain evidence="3 4">736</strain>
    </source>
</reference>
<comment type="caution">
    <text evidence="3">The sequence shown here is derived from an EMBL/GenBank/DDBJ whole genome shotgun (WGS) entry which is preliminary data.</text>
</comment>
<dbReference type="GO" id="GO:0050566">
    <property type="term" value="F:asparaginyl-tRNA synthase (glutamine-hydrolyzing) activity"/>
    <property type="evidence" value="ECO:0007669"/>
    <property type="project" value="UniProtKB-EC"/>
</dbReference>
<dbReference type="InterPro" id="IPR023631">
    <property type="entry name" value="Amidase_dom"/>
</dbReference>
<name>A0ABV2PKF3_9BACI</name>
<proteinExistence type="inferred from homology"/>
<dbReference type="InterPro" id="IPR000120">
    <property type="entry name" value="Amidase"/>
</dbReference>
<dbReference type="PROSITE" id="PS00571">
    <property type="entry name" value="AMIDASES"/>
    <property type="match status" value="1"/>
</dbReference>
<dbReference type="EC" id="6.3.5.7" evidence="3"/>
<gene>
    <name evidence="3" type="ORF">ABIA69_002269</name>
</gene>
<dbReference type="EC" id="6.3.5.6" evidence="3"/>
<organism evidence="3 4">
    <name type="scientific">Lysinibacillus parviboronicapiens</name>
    <dbReference type="NCBI Taxonomy" id="436516"/>
    <lineage>
        <taxon>Bacteria</taxon>
        <taxon>Bacillati</taxon>
        <taxon>Bacillota</taxon>
        <taxon>Bacilli</taxon>
        <taxon>Bacillales</taxon>
        <taxon>Bacillaceae</taxon>
        <taxon>Lysinibacillus</taxon>
    </lineage>
</organism>
<dbReference type="InterPro" id="IPR020556">
    <property type="entry name" value="Amidase_CS"/>
</dbReference>
<sequence length="487" mass="53363">MTRISLFATYLEVTILTTDLHLKSVEELAPLIEHKTLSPVELTKAILNFAEESQPKINSYMAFYHDEALAHAKEAEKEILNGQYRGMYHGIPMALKDNLYFKDKITTMSSKIHKDFVSQYDATVVEKLRDAGVIFTGKLSMHEYAWGITNNNPHYGPVRNPWDLDKIPGGSSGGSGAAVAAGASVASLGTDTAGSIRIPSSACGIVGLKPTHGRVSKYGCYPLAWSLDHIGPMTKTVKDAAGMLEIISGFDHRDPTCVDVATDNYVQQLSGNVKDLVIGVNEDYFFNRVDSDVDRAVRASIQSLVDQGARVEVVKIPSLQYAEWAELITSLSEAAAIHHSDLLKRPQDFGDDIRLLFELGELPSAVDYLQAQQVRRQIKQEFTQIFNQVDVMITPTLPVVASSIGDDFAELNGEKVDLIDNIIRFTGPSNLTGLPALSVPCGFKGNLPIGLQIIGPAFKEGRILNVGYAIEQTNPMKNRKPNIFANI</sequence>
<evidence type="ECO:0000313" key="4">
    <source>
        <dbReference type="Proteomes" id="UP001549363"/>
    </source>
</evidence>
<feature type="domain" description="Amidase" evidence="2">
    <location>
        <begin position="41"/>
        <end position="464"/>
    </location>
</feature>
<comment type="similarity">
    <text evidence="1">Belongs to the amidase family.</text>
</comment>
<dbReference type="Gene3D" id="3.90.1300.10">
    <property type="entry name" value="Amidase signature (AS) domain"/>
    <property type="match status" value="1"/>
</dbReference>
<keyword evidence="3" id="KW-0436">Ligase</keyword>
<dbReference type="PANTHER" id="PTHR11895:SF7">
    <property type="entry name" value="GLUTAMYL-TRNA(GLN) AMIDOTRANSFERASE SUBUNIT A, MITOCHONDRIAL"/>
    <property type="match status" value="1"/>
</dbReference>
<evidence type="ECO:0000256" key="1">
    <source>
        <dbReference type="ARBA" id="ARBA00009199"/>
    </source>
</evidence>
<dbReference type="Pfam" id="PF01425">
    <property type="entry name" value="Amidase"/>
    <property type="match status" value="1"/>
</dbReference>
<keyword evidence="4" id="KW-1185">Reference proteome</keyword>
<dbReference type="SUPFAM" id="SSF75304">
    <property type="entry name" value="Amidase signature (AS) enzymes"/>
    <property type="match status" value="1"/>
</dbReference>
<dbReference type="InterPro" id="IPR036928">
    <property type="entry name" value="AS_sf"/>
</dbReference>
<dbReference type="EMBL" id="JBEPSB010000009">
    <property type="protein sequence ID" value="MET4561124.1"/>
    <property type="molecule type" value="Genomic_DNA"/>
</dbReference>